<dbReference type="Proteomes" id="UP001497516">
    <property type="component" value="Chromosome 2"/>
</dbReference>
<evidence type="ECO:0000313" key="1">
    <source>
        <dbReference type="EMBL" id="CAL1370537.1"/>
    </source>
</evidence>
<keyword evidence="2" id="KW-1185">Reference proteome</keyword>
<organism evidence="1 2">
    <name type="scientific">Linum trigynum</name>
    <dbReference type="NCBI Taxonomy" id="586398"/>
    <lineage>
        <taxon>Eukaryota</taxon>
        <taxon>Viridiplantae</taxon>
        <taxon>Streptophyta</taxon>
        <taxon>Embryophyta</taxon>
        <taxon>Tracheophyta</taxon>
        <taxon>Spermatophyta</taxon>
        <taxon>Magnoliopsida</taxon>
        <taxon>eudicotyledons</taxon>
        <taxon>Gunneridae</taxon>
        <taxon>Pentapetalae</taxon>
        <taxon>rosids</taxon>
        <taxon>fabids</taxon>
        <taxon>Malpighiales</taxon>
        <taxon>Linaceae</taxon>
        <taxon>Linum</taxon>
    </lineage>
</organism>
<accession>A0AAV2DB88</accession>
<protein>
    <submittedName>
        <fullName evidence="1">Uncharacterized protein</fullName>
    </submittedName>
</protein>
<dbReference type="AlphaFoldDB" id="A0AAV2DB88"/>
<name>A0AAV2DB88_9ROSI</name>
<reference evidence="1 2" key="1">
    <citation type="submission" date="2024-04" db="EMBL/GenBank/DDBJ databases">
        <authorList>
            <person name="Fracassetti M."/>
        </authorList>
    </citation>
    <scope>NUCLEOTIDE SEQUENCE [LARGE SCALE GENOMIC DNA]</scope>
</reference>
<gene>
    <name evidence="1" type="ORF">LTRI10_LOCUS12657</name>
</gene>
<dbReference type="EMBL" id="OZ034815">
    <property type="protein sequence ID" value="CAL1370537.1"/>
    <property type="molecule type" value="Genomic_DNA"/>
</dbReference>
<proteinExistence type="predicted"/>
<evidence type="ECO:0000313" key="2">
    <source>
        <dbReference type="Proteomes" id="UP001497516"/>
    </source>
</evidence>
<sequence>MQETIMHQLVSEPGFDPGTYGLWAHHASAAPSPSIASSSPANDAELTVAPSSPCLASLYEEPSKSAATTFTVDQGQPSVHLTVASVLWYVADLVSPAFVRAAVTPSTVARSSSITPIIAGNEGRHLAEEDNGQGSQGPIAKRHAMRRALLSNVMNFRATNHVWRSFELGINVGKRRTEKENDLGNRMLPRVAGDFLEMSSLELGHKGNVGVQGGHVIQNCMGRCSHALIRDKG</sequence>